<dbReference type="Proteomes" id="UP001165960">
    <property type="component" value="Unassembled WGS sequence"/>
</dbReference>
<protein>
    <submittedName>
        <fullName evidence="1">Uncharacterized protein</fullName>
    </submittedName>
</protein>
<reference evidence="1" key="1">
    <citation type="submission" date="2022-04" db="EMBL/GenBank/DDBJ databases">
        <title>Genome of the entomopathogenic fungus Entomophthora muscae.</title>
        <authorList>
            <person name="Elya C."/>
            <person name="Lovett B.R."/>
            <person name="Lee E."/>
            <person name="Macias A.M."/>
            <person name="Hajek A.E."/>
            <person name="De Bivort B.L."/>
            <person name="Kasson M.T."/>
            <person name="De Fine Licht H.H."/>
            <person name="Stajich J.E."/>
        </authorList>
    </citation>
    <scope>NUCLEOTIDE SEQUENCE</scope>
    <source>
        <strain evidence="1">Berkeley</strain>
    </source>
</reference>
<sequence length="210" mass="22803">MKFQLILLHAVLAQATIKGNKTDLSVKPEKSHTLSQEHGLYSIRLEEDDSLIDKGVIESQYYHSRLYSATDTSSFHAVPTSSSVHQPHPKPTASLIYDQDTTPSQTSSMYYNSSHSSLAEKQENATPITVTSETRQASSNPAPTAKETLSTSVAQPKQRLDSTSTAAKELQKPSNVKHSANSVISSINVDSSSTLLHPSMLAMLPLLALL</sequence>
<evidence type="ECO:0000313" key="1">
    <source>
        <dbReference type="EMBL" id="KAJ9089842.1"/>
    </source>
</evidence>
<gene>
    <name evidence="1" type="ORF">DSO57_1008801</name>
</gene>
<dbReference type="EMBL" id="QTSX02000027">
    <property type="protein sequence ID" value="KAJ9089842.1"/>
    <property type="molecule type" value="Genomic_DNA"/>
</dbReference>
<name>A0ACC2USC8_9FUNG</name>
<accession>A0ACC2USC8</accession>
<keyword evidence="2" id="KW-1185">Reference proteome</keyword>
<organism evidence="1 2">
    <name type="scientific">Entomophthora muscae</name>
    <dbReference type="NCBI Taxonomy" id="34485"/>
    <lineage>
        <taxon>Eukaryota</taxon>
        <taxon>Fungi</taxon>
        <taxon>Fungi incertae sedis</taxon>
        <taxon>Zoopagomycota</taxon>
        <taxon>Entomophthoromycotina</taxon>
        <taxon>Entomophthoromycetes</taxon>
        <taxon>Entomophthorales</taxon>
        <taxon>Entomophthoraceae</taxon>
        <taxon>Entomophthora</taxon>
    </lineage>
</organism>
<comment type="caution">
    <text evidence="1">The sequence shown here is derived from an EMBL/GenBank/DDBJ whole genome shotgun (WGS) entry which is preliminary data.</text>
</comment>
<evidence type="ECO:0000313" key="2">
    <source>
        <dbReference type="Proteomes" id="UP001165960"/>
    </source>
</evidence>
<proteinExistence type="predicted"/>